<dbReference type="EMBL" id="CP030759">
    <property type="protein sequence ID" value="AXA35487.1"/>
    <property type="molecule type" value="Genomic_DNA"/>
</dbReference>
<keyword evidence="6" id="KW-0689">Ribosomal protein</keyword>
<keyword evidence="6" id="KW-0687">Ribonucleoprotein</keyword>
<proteinExistence type="inferred from homology"/>
<evidence type="ECO:0000313" key="6">
    <source>
        <dbReference type="EMBL" id="AXA35487.1"/>
    </source>
</evidence>
<dbReference type="SUPFAM" id="SSF53335">
    <property type="entry name" value="S-adenosyl-L-methionine-dependent methyltransferases"/>
    <property type="match status" value="1"/>
</dbReference>
<dbReference type="InterPro" id="IPR004498">
    <property type="entry name" value="Ribosomal_PrmA_MeTrfase"/>
</dbReference>
<keyword evidence="3 6" id="KW-0489">Methyltransferase</keyword>
<evidence type="ECO:0000256" key="3">
    <source>
        <dbReference type="ARBA" id="ARBA00022603"/>
    </source>
</evidence>
<sequence length="294" mass="32541">MPVENDWLCVEIECRKHSQLTSERLWEFLAEWDVLGINESEAEGATSWKIYLPAQTSRENFHTAFQEWLTQTGLDPQSVTVGFGLVPRENWNEKWKQFFVPVHVPPDYVICPPWAADTNGFRGKVSLIIEPGMAFGTGTHATTQLCLTMLRTVFKAGMTVLDVGTGSGILCIACAKLGAKWCLGVDNDPLIAENAALNLRLNGISSEQVSIAVAELSAFRVHPFDLVLCNMLPQHLLPLVPTIKQFLSLHSFTVVTGFLEAERREIEEALSAHGLRVAARDCLGEWGGCIVHLV</sequence>
<accession>A0A2Z4Y2P5</accession>
<name>A0A2Z4Y2P5_SUMC1</name>
<dbReference type="GO" id="GO:0008276">
    <property type="term" value="F:protein methyltransferase activity"/>
    <property type="evidence" value="ECO:0007669"/>
    <property type="project" value="InterPro"/>
</dbReference>
<keyword evidence="5" id="KW-0949">S-adenosyl-L-methionine</keyword>
<dbReference type="Proteomes" id="UP000262583">
    <property type="component" value="Chromosome"/>
</dbReference>
<gene>
    <name evidence="6" type="ORF">BRCON_0710</name>
</gene>
<dbReference type="CDD" id="cd02440">
    <property type="entry name" value="AdoMet_MTases"/>
    <property type="match status" value="1"/>
</dbReference>
<dbReference type="Gene3D" id="3.40.50.150">
    <property type="entry name" value="Vaccinia Virus protein VP39"/>
    <property type="match status" value="1"/>
</dbReference>
<dbReference type="InterPro" id="IPR029063">
    <property type="entry name" value="SAM-dependent_MTases_sf"/>
</dbReference>
<dbReference type="KEGG" id="schv:BRCON_0710"/>
<comment type="similarity">
    <text evidence="1">Belongs to the methyltransferase superfamily. PrmA family.</text>
</comment>
<dbReference type="GO" id="GO:0032259">
    <property type="term" value="P:methylation"/>
    <property type="evidence" value="ECO:0007669"/>
    <property type="project" value="UniProtKB-KW"/>
</dbReference>
<organism evidence="6 7">
    <name type="scientific">Sumerlaea chitinivorans</name>
    <dbReference type="NCBI Taxonomy" id="2250252"/>
    <lineage>
        <taxon>Bacteria</taxon>
        <taxon>Candidatus Sumerlaeota</taxon>
        <taxon>Candidatus Sumerlaeia</taxon>
        <taxon>Candidatus Sumerlaeales</taxon>
        <taxon>Candidatus Sumerlaeaceae</taxon>
        <taxon>Candidatus Sumerlaea</taxon>
    </lineage>
</organism>
<dbReference type="Pfam" id="PF06325">
    <property type="entry name" value="PrmA"/>
    <property type="match status" value="1"/>
</dbReference>
<evidence type="ECO:0000313" key="7">
    <source>
        <dbReference type="Proteomes" id="UP000262583"/>
    </source>
</evidence>
<protein>
    <submittedName>
        <fullName evidence="6">Ribosomal protein L11 methyltransferase</fullName>
    </submittedName>
</protein>
<keyword evidence="2" id="KW-0963">Cytoplasm</keyword>
<dbReference type="PANTHER" id="PTHR43648:SF1">
    <property type="entry name" value="ELECTRON TRANSFER FLAVOPROTEIN BETA SUBUNIT LYSINE METHYLTRANSFERASE"/>
    <property type="match status" value="1"/>
</dbReference>
<evidence type="ECO:0000256" key="2">
    <source>
        <dbReference type="ARBA" id="ARBA00022490"/>
    </source>
</evidence>
<keyword evidence="4 6" id="KW-0808">Transferase</keyword>
<evidence type="ECO:0000256" key="4">
    <source>
        <dbReference type="ARBA" id="ARBA00022679"/>
    </source>
</evidence>
<dbReference type="AlphaFoldDB" id="A0A2Z4Y2P5"/>
<evidence type="ECO:0000256" key="5">
    <source>
        <dbReference type="ARBA" id="ARBA00022691"/>
    </source>
</evidence>
<dbReference type="GO" id="GO:0005840">
    <property type="term" value="C:ribosome"/>
    <property type="evidence" value="ECO:0007669"/>
    <property type="project" value="UniProtKB-KW"/>
</dbReference>
<dbReference type="InterPro" id="IPR050078">
    <property type="entry name" value="Ribosomal_L11_MeTrfase_PrmA"/>
</dbReference>
<dbReference type="PANTHER" id="PTHR43648">
    <property type="entry name" value="ELECTRON TRANSFER FLAVOPROTEIN BETA SUBUNIT LYSINE METHYLTRANSFERASE"/>
    <property type="match status" value="1"/>
</dbReference>
<evidence type="ECO:0000256" key="1">
    <source>
        <dbReference type="ARBA" id="ARBA00009741"/>
    </source>
</evidence>
<dbReference type="PIRSF" id="PIRSF000401">
    <property type="entry name" value="RPL11_MTase"/>
    <property type="match status" value="1"/>
</dbReference>
<reference evidence="6 7" key="1">
    <citation type="submission" date="2018-05" db="EMBL/GenBank/DDBJ databases">
        <title>A metagenomic window into the 2 km-deep terrestrial subsurface aquifer revealed taxonomically and functionally diverse microbial community comprising novel uncultured bacterial lineages.</title>
        <authorList>
            <person name="Kadnikov V.V."/>
            <person name="Mardanov A.V."/>
            <person name="Beletsky A.V."/>
            <person name="Banks D."/>
            <person name="Pimenov N.V."/>
            <person name="Frank Y.A."/>
            <person name="Karnachuk O.V."/>
            <person name="Ravin N.V."/>
        </authorList>
    </citation>
    <scope>NUCLEOTIDE SEQUENCE [LARGE SCALE GENOMIC DNA]</scope>
    <source>
        <strain evidence="6">BY</strain>
    </source>
</reference>